<dbReference type="AlphaFoldDB" id="A0A1X7T284"/>
<name>A0A1X7T284_AMPQE</name>
<dbReference type="EnsemblMetazoa" id="Aqu2.1.08461_001">
    <property type="protein sequence ID" value="Aqu2.1.08461_001"/>
    <property type="gene ID" value="Aqu2.1.08461"/>
</dbReference>
<dbReference type="InParanoid" id="A0A1X7T284"/>
<proteinExistence type="predicted"/>
<reference evidence="1" key="1">
    <citation type="submission" date="2017-05" db="UniProtKB">
        <authorList>
            <consortium name="EnsemblMetazoa"/>
        </authorList>
    </citation>
    <scope>IDENTIFICATION</scope>
</reference>
<protein>
    <submittedName>
        <fullName evidence="1">Uncharacterized protein</fullName>
    </submittedName>
</protein>
<evidence type="ECO:0000313" key="1">
    <source>
        <dbReference type="EnsemblMetazoa" id="Aqu2.1.08461_001"/>
    </source>
</evidence>
<organism evidence="1">
    <name type="scientific">Amphimedon queenslandica</name>
    <name type="common">Sponge</name>
    <dbReference type="NCBI Taxonomy" id="400682"/>
    <lineage>
        <taxon>Eukaryota</taxon>
        <taxon>Metazoa</taxon>
        <taxon>Porifera</taxon>
        <taxon>Demospongiae</taxon>
        <taxon>Heteroscleromorpha</taxon>
        <taxon>Haplosclerida</taxon>
        <taxon>Niphatidae</taxon>
        <taxon>Amphimedon</taxon>
    </lineage>
</organism>
<accession>A0A1X7T284</accession>
<sequence length="53" mass="6690">MRAKYIHCKIIIFIAYRNNFQEKKLVRWTSTFHWHQWRNDRKRLGTRKPLCIS</sequence>